<accession>A0A081D9Q1</accession>
<evidence type="ECO:0000313" key="1">
    <source>
        <dbReference type="EMBL" id="GAK75647.1"/>
    </source>
</evidence>
<reference evidence="1 2" key="1">
    <citation type="journal article" date="2014" name="Genome Announc.">
        <title>Draft Genome Sequences of Marine Flavobacterium Nonlabens Strains NR17, NR24, NR27, NR32, NR33, and Ara13.</title>
        <authorList>
            <person name="Nakanishi M."/>
            <person name="Meirelles P."/>
            <person name="Suzuki R."/>
            <person name="Takatani N."/>
            <person name="Mino S."/>
            <person name="Suda W."/>
            <person name="Oshima K."/>
            <person name="Hattori M."/>
            <person name="Ohkuma M."/>
            <person name="Hosokawa M."/>
            <person name="Miyashita K."/>
            <person name="Thompson F.L."/>
            <person name="Niwa A."/>
            <person name="Sawabe T."/>
            <person name="Sawabe T."/>
        </authorList>
    </citation>
    <scope>NUCLEOTIDE SEQUENCE [LARGE SCALE GENOMIC DNA]</scope>
    <source>
        <strain evidence="2">JCM19296</strain>
    </source>
</reference>
<proteinExistence type="predicted"/>
<dbReference type="AlphaFoldDB" id="A0A081D9Q1"/>
<dbReference type="Proteomes" id="UP000028980">
    <property type="component" value="Unassembled WGS sequence"/>
</dbReference>
<protein>
    <submittedName>
        <fullName evidence="1">Uncharacterized protein</fullName>
    </submittedName>
</protein>
<comment type="caution">
    <text evidence="1">The sequence shown here is derived from an EMBL/GenBank/DDBJ whole genome shotgun (WGS) entry which is preliminary data.</text>
</comment>
<name>A0A081D9Q1_NONUL</name>
<organism evidence="1 2">
    <name type="scientific">Nonlabens ulvanivorans</name>
    <name type="common">Persicivirga ulvanivorans</name>
    <dbReference type="NCBI Taxonomy" id="906888"/>
    <lineage>
        <taxon>Bacteria</taxon>
        <taxon>Pseudomonadati</taxon>
        <taxon>Bacteroidota</taxon>
        <taxon>Flavobacteriia</taxon>
        <taxon>Flavobacteriales</taxon>
        <taxon>Flavobacteriaceae</taxon>
        <taxon>Nonlabens</taxon>
    </lineage>
</organism>
<sequence length="158" mass="18594">MKKIEHQVFLKNNKLDKKLLLQPIQEKIEIFDRMYKLLGTVSDCEKGSLYEQLEELDLEILEDIDEEYADKLEFNEIEDALEEQPELEKIALKKEAAKPANDEAILEELVRMGRVRNIAGSTFRDLGVKTQLGWNTVIGKYRVVRTSVFRYRYEVERI</sequence>
<dbReference type="EMBL" id="BBLG01000002">
    <property type="protein sequence ID" value="GAK75647.1"/>
    <property type="molecule type" value="Genomic_DNA"/>
</dbReference>
<gene>
    <name evidence="1" type="ORF">JCM19296_1239</name>
</gene>
<evidence type="ECO:0000313" key="2">
    <source>
        <dbReference type="Proteomes" id="UP000028980"/>
    </source>
</evidence>